<dbReference type="Gene3D" id="2.60.40.1180">
    <property type="entry name" value="Golgi alpha-mannosidase II"/>
    <property type="match status" value="1"/>
</dbReference>
<dbReference type="InterPro" id="IPR013780">
    <property type="entry name" value="Glyco_hydro_b"/>
</dbReference>
<dbReference type="InterPro" id="IPR002885">
    <property type="entry name" value="PPR_rpt"/>
</dbReference>
<dbReference type="Proteomes" id="UP000436088">
    <property type="component" value="Unassembled WGS sequence"/>
</dbReference>
<accession>A0A6A3D0D8</accession>
<evidence type="ECO:0000256" key="4">
    <source>
        <dbReference type="ARBA" id="ARBA00004370"/>
    </source>
</evidence>
<evidence type="ECO:0000256" key="6">
    <source>
        <dbReference type="ARBA" id="ARBA00022528"/>
    </source>
</evidence>
<keyword evidence="15" id="KW-0326">Glycosidase</keyword>
<feature type="repeat" description="PPR" evidence="16">
    <location>
        <begin position="718"/>
        <end position="752"/>
    </location>
</feature>
<dbReference type="PROSITE" id="PS51375">
    <property type="entry name" value="PPR"/>
    <property type="match status" value="5"/>
</dbReference>
<evidence type="ECO:0000256" key="15">
    <source>
        <dbReference type="ARBA" id="ARBA00023295"/>
    </source>
</evidence>
<dbReference type="SUPFAM" id="SSF103511">
    <property type="entry name" value="Chlorophyll a-b binding protein"/>
    <property type="match status" value="1"/>
</dbReference>
<dbReference type="SMART" id="SM00810">
    <property type="entry name" value="Alpha-amyl_C2"/>
    <property type="match status" value="1"/>
</dbReference>
<feature type="repeat" description="PPR" evidence="16">
    <location>
        <begin position="522"/>
        <end position="556"/>
    </location>
</feature>
<evidence type="ECO:0000256" key="5">
    <source>
        <dbReference type="ARBA" id="ARBA00012595"/>
    </source>
</evidence>
<keyword evidence="14" id="KW-0119">Carbohydrate metabolism</keyword>
<reference evidence="19" key="1">
    <citation type="submission" date="2019-09" db="EMBL/GenBank/DDBJ databases">
        <title>Draft genome information of white flower Hibiscus syriacus.</title>
        <authorList>
            <person name="Kim Y.-M."/>
        </authorList>
    </citation>
    <scope>NUCLEOTIDE SEQUENCE [LARGE SCALE GENOMIC DNA]</scope>
    <source>
        <strain evidence="19">YM2019G1</strain>
    </source>
</reference>
<evidence type="ECO:0000259" key="18">
    <source>
        <dbReference type="SMART" id="SM00810"/>
    </source>
</evidence>
<dbReference type="Gene3D" id="1.10.3460.10">
    <property type="entry name" value="Chlorophyll a/b binding protein domain"/>
    <property type="match status" value="1"/>
</dbReference>
<dbReference type="EC" id="3.2.1.1" evidence="5"/>
<dbReference type="Pfam" id="PF00504">
    <property type="entry name" value="Chloroa_b-bind"/>
    <property type="match status" value="1"/>
</dbReference>
<evidence type="ECO:0000256" key="16">
    <source>
        <dbReference type="PROSITE-ProRule" id="PRU00708"/>
    </source>
</evidence>
<dbReference type="Pfam" id="PF07821">
    <property type="entry name" value="Alpha-amyl_C2"/>
    <property type="match status" value="1"/>
</dbReference>
<keyword evidence="8" id="KW-0812">Transmembrane</keyword>
<dbReference type="AlphaFoldDB" id="A0A6A3D0D8"/>
<dbReference type="SUPFAM" id="SSF51011">
    <property type="entry name" value="Glycosyl hydrolase domain"/>
    <property type="match status" value="1"/>
</dbReference>
<evidence type="ECO:0000256" key="14">
    <source>
        <dbReference type="ARBA" id="ARBA00023277"/>
    </source>
</evidence>
<dbReference type="GO" id="GO:0004556">
    <property type="term" value="F:alpha-amylase activity"/>
    <property type="evidence" value="ECO:0007669"/>
    <property type="project" value="UniProtKB-EC"/>
</dbReference>
<dbReference type="GO" id="GO:0009507">
    <property type="term" value="C:chloroplast"/>
    <property type="evidence" value="ECO:0007669"/>
    <property type="project" value="UniProtKB-SubCell"/>
</dbReference>
<dbReference type="FunFam" id="1.25.40.10:FF:000364">
    <property type="entry name" value="Pentatricopeptide repeat (PPR-like) superfamily protein"/>
    <property type="match status" value="1"/>
</dbReference>
<comment type="catalytic activity">
    <reaction evidence="1">
        <text>Endohydrolysis of (1-&gt;4)-alpha-D-glucosidic linkages in polysaccharides containing three or more (1-&gt;4)-alpha-linked D-glucose units.</text>
        <dbReference type="EC" id="3.2.1.1"/>
    </reaction>
</comment>
<protein>
    <recommendedName>
        <fullName evidence="5">alpha-amylase</fullName>
        <ecNumber evidence="5">3.2.1.1</ecNumber>
    </recommendedName>
</protein>
<dbReference type="Gene3D" id="1.25.40.10">
    <property type="entry name" value="Tetratricopeptide repeat domain"/>
    <property type="match status" value="5"/>
</dbReference>
<dbReference type="InterPro" id="IPR006047">
    <property type="entry name" value="GH13_cat_dom"/>
</dbReference>
<dbReference type="FunFam" id="1.25.40.10:FF:000090">
    <property type="entry name" value="Pentatricopeptide repeat-containing protein, chloroplastic"/>
    <property type="match status" value="1"/>
</dbReference>
<feature type="repeat" description="PPR" evidence="16">
    <location>
        <begin position="421"/>
        <end position="455"/>
    </location>
</feature>
<keyword evidence="13" id="KW-0472">Membrane</keyword>
<feature type="domain" description="Alpha-amylase C-terminal beta-sheet" evidence="18">
    <location>
        <begin position="268"/>
        <end position="328"/>
    </location>
</feature>
<comment type="subcellular location">
    <subcellularLocation>
        <location evidence="4">Membrane</location>
    </subcellularLocation>
    <subcellularLocation>
        <location evidence="3">Plastid</location>
        <location evidence="3">Chloroplast</location>
    </subcellularLocation>
</comment>
<comment type="cofactor">
    <cofactor evidence="2">
        <name>Ca(2+)</name>
        <dbReference type="ChEBI" id="CHEBI:29108"/>
    </cofactor>
</comment>
<dbReference type="PANTHER" id="PTHR47926">
    <property type="entry name" value="PENTATRICOPEPTIDE REPEAT-CONTAINING PROTEIN"/>
    <property type="match status" value="1"/>
</dbReference>
<evidence type="ECO:0000256" key="7">
    <source>
        <dbReference type="ARBA" id="ARBA00022640"/>
    </source>
</evidence>
<keyword evidence="7" id="KW-0934">Plastid</keyword>
<dbReference type="Gene3D" id="3.20.20.80">
    <property type="entry name" value="Glycosidases"/>
    <property type="match status" value="2"/>
</dbReference>
<feature type="repeat" description="PPR" evidence="16">
    <location>
        <begin position="491"/>
        <end position="521"/>
    </location>
</feature>
<evidence type="ECO:0000256" key="2">
    <source>
        <dbReference type="ARBA" id="ARBA00001913"/>
    </source>
</evidence>
<evidence type="ECO:0000256" key="3">
    <source>
        <dbReference type="ARBA" id="ARBA00004229"/>
    </source>
</evidence>
<gene>
    <name evidence="19" type="ORF">F3Y22_tig00000657pilonHSYRG00006</name>
</gene>
<dbReference type="InterPro" id="IPR011990">
    <property type="entry name" value="TPR-like_helical_dom_sf"/>
</dbReference>
<dbReference type="NCBIfam" id="TIGR00756">
    <property type="entry name" value="PPR"/>
    <property type="match status" value="4"/>
</dbReference>
<evidence type="ECO:0000313" key="20">
    <source>
        <dbReference type="Proteomes" id="UP000436088"/>
    </source>
</evidence>
<feature type="domain" description="Glycosyl hydrolase family 13 catalytic" evidence="17">
    <location>
        <begin position="1"/>
        <end position="267"/>
    </location>
</feature>
<dbReference type="InterPro" id="IPR017853">
    <property type="entry name" value="GH"/>
</dbReference>
<evidence type="ECO:0000256" key="13">
    <source>
        <dbReference type="ARBA" id="ARBA00023136"/>
    </source>
</evidence>
<dbReference type="SMART" id="SM00642">
    <property type="entry name" value="Aamy"/>
    <property type="match status" value="1"/>
</dbReference>
<evidence type="ECO:0000256" key="11">
    <source>
        <dbReference type="ARBA" id="ARBA00022989"/>
    </source>
</evidence>
<dbReference type="InterPro" id="IPR022796">
    <property type="entry name" value="Chloroa_b-bind"/>
</dbReference>
<keyword evidence="6" id="KW-0150">Chloroplast</keyword>
<dbReference type="Pfam" id="PF20431">
    <property type="entry name" value="E_motif"/>
    <property type="match status" value="1"/>
</dbReference>
<keyword evidence="11" id="KW-1133">Transmembrane helix</keyword>
<proteinExistence type="predicted"/>
<evidence type="ECO:0000259" key="17">
    <source>
        <dbReference type="SMART" id="SM00642"/>
    </source>
</evidence>
<dbReference type="SUPFAM" id="SSF51445">
    <property type="entry name" value="(Trans)glycosidases"/>
    <property type="match status" value="1"/>
</dbReference>
<dbReference type="EMBL" id="VEPZ02000055">
    <property type="protein sequence ID" value="KAE8734886.1"/>
    <property type="molecule type" value="Genomic_DNA"/>
</dbReference>
<dbReference type="InterPro" id="IPR046848">
    <property type="entry name" value="E_motif"/>
</dbReference>
<dbReference type="PANTHER" id="PTHR47926:SF425">
    <property type="entry name" value="REPEAT (TPR)-LIKE SUPERFAMILY PROTEIN, PUTATIVE-RELATED"/>
    <property type="match status" value="1"/>
</dbReference>
<keyword evidence="9" id="KW-0677">Repeat</keyword>
<organism evidence="19 20">
    <name type="scientific">Hibiscus syriacus</name>
    <name type="common">Rose of Sharon</name>
    <dbReference type="NCBI Taxonomy" id="106335"/>
    <lineage>
        <taxon>Eukaryota</taxon>
        <taxon>Viridiplantae</taxon>
        <taxon>Streptophyta</taxon>
        <taxon>Embryophyta</taxon>
        <taxon>Tracheophyta</taxon>
        <taxon>Spermatophyta</taxon>
        <taxon>Magnoliopsida</taxon>
        <taxon>eudicotyledons</taxon>
        <taxon>Gunneridae</taxon>
        <taxon>Pentapetalae</taxon>
        <taxon>rosids</taxon>
        <taxon>malvids</taxon>
        <taxon>Malvales</taxon>
        <taxon>Malvaceae</taxon>
        <taxon>Malvoideae</taxon>
        <taxon>Hibiscus</taxon>
    </lineage>
</organism>
<evidence type="ECO:0000256" key="10">
    <source>
        <dbReference type="ARBA" id="ARBA00022801"/>
    </source>
</evidence>
<dbReference type="FunFam" id="1.25.40.10:FF:000344">
    <property type="entry name" value="Pentatricopeptide repeat-containing protein"/>
    <property type="match status" value="1"/>
</dbReference>
<evidence type="ECO:0000256" key="9">
    <source>
        <dbReference type="ARBA" id="ARBA00022737"/>
    </source>
</evidence>
<keyword evidence="10" id="KW-0378">Hydrolase</keyword>
<dbReference type="GO" id="GO:0016020">
    <property type="term" value="C:membrane"/>
    <property type="evidence" value="ECO:0007669"/>
    <property type="project" value="UniProtKB-SubCell"/>
</dbReference>
<sequence>MFGSHRPPRYLPGRLYDLDASRYGSQAELKSLIDAFHQKGVKCVADIVINHRTAERQDSRGIYCIFEDHLNPRVQNELSDWLNWLKTEIGFDGWRFDFVRGYAPSISKLYMDRTSPDFAVGEKWEQLNEGQEDAHRTDIKDWVVAAGGVVTAFDFTTKGILNDAVQGKLWLLKDSNGKPPGLIGILPQNADSNGKPPGLIGILPQNAVTFIDNHDTGSTQNHWPFPSDKIMQGYAYILTHPGIPSIFYDHLFEFGLKDEINRLVVIRNKNGIQSTSTVNILAAESEFYVASIDDKIIMKIGPKMDLGNLVPSNYQLATSGNNYALQTKTVKSSLLVFRQLLQSNLKPSDFTFALLIKALASSFSASNSLKSKLEANQIHIHLLKSGIIQLTYIRTGLLNLYGNLGCIQNAHLLLEEMPDRDVVAWNALISGYSKNGYAFLAFNLFIEMVREGFRPEATTLVGLVPSSGRLESVFQGKSIHGFGVKAGLDNDPKVKNALTSMYAKCGDLEGAEILFGEMVERNAISWNTMIGAYGQNGSFDEAMAFFKKMRAQAVEPNSVTVMSLLSANAEPETIHCFAIKTGIVNNASVVTSLVCVYAKCGDSESAELLHKSLPQENLVSLTALISSYGEKGNMDKVVACFARSRELNMELDAVAMVSILHGVKNPAYIAIGLAFHGYGIMTGLSMHFLVSNGLISMYSMFDDIEAVFSLFSEMQEKPLISWNSIISGCVQAGRSGDAMELFFQMKLQGHVPDAITIASMLSGCSQLGYLRYGKKFHSFIHRNNIKMDDFISTALIDMYVKCGSIELAERVFWGIKEPCLATWNTMITGYSISGFEKKALNHYAELRKRGLKPDKITFLGVLAACIHGGNVDKGGRYFQIMTEEFGISPSLQHCASMVTLLSRGGYFEEAFLFIRDMEFDPDSTVWGALLDGCCIHQEVKLGEYLAKKLYLLDHTNGGLYLSMSNLYAAKGMWDDVVRVRQIMKDTGGDSSSGANYNNSWLDVDENRFAETKRYMDFISPGSQAKEGSFFGLESALAGLEPGYPGGPLLNPLGLAKDIKNAHDWKLKEIKNGRLAMVAMLGIFVQAYMTHAGPIDNLVEHLA</sequence>
<name>A0A6A3D0D8_HIBSY</name>
<feature type="repeat" description="PPR" evidence="16">
    <location>
        <begin position="819"/>
        <end position="853"/>
    </location>
</feature>
<dbReference type="InterPro" id="IPR012850">
    <property type="entry name" value="A-amylase_bs_C"/>
</dbReference>
<evidence type="ECO:0000256" key="8">
    <source>
        <dbReference type="ARBA" id="ARBA00022692"/>
    </source>
</evidence>
<evidence type="ECO:0000313" key="19">
    <source>
        <dbReference type="EMBL" id="KAE8734886.1"/>
    </source>
</evidence>
<dbReference type="GO" id="GO:0003723">
    <property type="term" value="F:RNA binding"/>
    <property type="evidence" value="ECO:0007669"/>
    <property type="project" value="InterPro"/>
</dbReference>
<keyword evidence="20" id="KW-1185">Reference proteome</keyword>
<dbReference type="Pfam" id="PF01535">
    <property type="entry name" value="PPR"/>
    <property type="match status" value="4"/>
</dbReference>
<dbReference type="CDD" id="cd11314">
    <property type="entry name" value="AmyAc_arch_bac_plant_AmyA"/>
    <property type="match status" value="1"/>
</dbReference>
<evidence type="ECO:0000256" key="12">
    <source>
        <dbReference type="ARBA" id="ARBA00023078"/>
    </source>
</evidence>
<dbReference type="GO" id="GO:0005975">
    <property type="term" value="P:carbohydrate metabolic process"/>
    <property type="evidence" value="ECO:0007669"/>
    <property type="project" value="InterPro"/>
</dbReference>
<keyword evidence="12" id="KW-0793">Thylakoid</keyword>
<dbReference type="GO" id="GO:0005509">
    <property type="term" value="F:calcium ion binding"/>
    <property type="evidence" value="ECO:0007669"/>
    <property type="project" value="InterPro"/>
</dbReference>
<dbReference type="GO" id="GO:0009451">
    <property type="term" value="P:RNA modification"/>
    <property type="evidence" value="ECO:0007669"/>
    <property type="project" value="InterPro"/>
</dbReference>
<dbReference type="Pfam" id="PF13041">
    <property type="entry name" value="PPR_2"/>
    <property type="match status" value="4"/>
</dbReference>
<comment type="caution">
    <text evidence="19">The sequence shown here is derived from an EMBL/GenBank/DDBJ whole genome shotgun (WGS) entry which is preliminary data.</text>
</comment>
<evidence type="ECO:0000256" key="1">
    <source>
        <dbReference type="ARBA" id="ARBA00000548"/>
    </source>
</evidence>
<dbReference type="InterPro" id="IPR046960">
    <property type="entry name" value="PPR_At4g14850-like_plant"/>
</dbReference>